<gene>
    <name evidence="1" type="ORF">BN1221_02140c</name>
</gene>
<dbReference type="STRING" id="1109412.BN1221_02140c"/>
<sequence>MEDTQLTMLRIRDQASHRWGKRIEIIITRLTISPDPASINNIDNYSQHGATYGLSRV</sequence>
<reference evidence="2" key="1">
    <citation type="submission" date="2015-01" db="EMBL/GenBank/DDBJ databases">
        <authorList>
            <person name="Paterson Steve"/>
        </authorList>
    </citation>
    <scope>NUCLEOTIDE SEQUENCE [LARGE SCALE GENOMIC DNA]</scope>
    <source>
        <strain evidence="2">OBR1</strain>
    </source>
</reference>
<organism evidence="1 2">
    <name type="scientific">Brenneria goodwinii</name>
    <dbReference type="NCBI Taxonomy" id="1109412"/>
    <lineage>
        <taxon>Bacteria</taxon>
        <taxon>Pseudomonadati</taxon>
        <taxon>Pseudomonadota</taxon>
        <taxon>Gammaproteobacteria</taxon>
        <taxon>Enterobacterales</taxon>
        <taxon>Pectobacteriaceae</taxon>
        <taxon>Brenneria</taxon>
    </lineage>
</organism>
<protein>
    <submittedName>
        <fullName evidence="1">Uncharacterized protein</fullName>
    </submittedName>
</protein>
<accession>A0A0G4JVH4</accession>
<dbReference type="Proteomes" id="UP000044377">
    <property type="component" value="Unassembled WGS sequence"/>
</dbReference>
<keyword evidence="2" id="KW-1185">Reference proteome</keyword>
<evidence type="ECO:0000313" key="1">
    <source>
        <dbReference type="EMBL" id="CPR16551.1"/>
    </source>
</evidence>
<proteinExistence type="predicted"/>
<name>A0A0G4JVH4_9GAMM</name>
<dbReference type="AlphaFoldDB" id="A0A0G4JVH4"/>
<dbReference type="EMBL" id="CGIG01000001">
    <property type="protein sequence ID" value="CPR16551.1"/>
    <property type="molecule type" value="Genomic_DNA"/>
</dbReference>
<evidence type="ECO:0000313" key="2">
    <source>
        <dbReference type="Proteomes" id="UP000044377"/>
    </source>
</evidence>